<feature type="compositionally biased region" description="Low complexity" evidence="1">
    <location>
        <begin position="163"/>
        <end position="195"/>
    </location>
</feature>
<feature type="chain" id="PRO_5040215134" evidence="2">
    <location>
        <begin position="18"/>
        <end position="219"/>
    </location>
</feature>
<dbReference type="OrthoDB" id="5409186at2759"/>
<keyword evidence="4" id="KW-1185">Reference proteome</keyword>
<dbReference type="Proteomes" id="UP000758155">
    <property type="component" value="Unassembled WGS sequence"/>
</dbReference>
<accession>A0A9P4WH32</accession>
<gene>
    <name evidence="3" type="ORF">E8E12_001630</name>
</gene>
<dbReference type="EMBL" id="SWKV01000105">
    <property type="protein sequence ID" value="KAF3032291.1"/>
    <property type="molecule type" value="Genomic_DNA"/>
</dbReference>
<reference evidence="3" key="1">
    <citation type="submission" date="2019-04" db="EMBL/GenBank/DDBJ databases">
        <title>Sequencing of skin fungus with MAO and IRED activity.</title>
        <authorList>
            <person name="Marsaioli A.J."/>
            <person name="Bonatto J.M.C."/>
            <person name="Reis Junior O."/>
        </authorList>
    </citation>
    <scope>NUCLEOTIDE SEQUENCE</scope>
    <source>
        <strain evidence="3">28M1</strain>
    </source>
</reference>
<dbReference type="AlphaFoldDB" id="A0A9P4WH32"/>
<comment type="caution">
    <text evidence="3">The sequence shown here is derived from an EMBL/GenBank/DDBJ whole genome shotgun (WGS) entry which is preliminary data.</text>
</comment>
<evidence type="ECO:0000256" key="1">
    <source>
        <dbReference type="SAM" id="MobiDB-lite"/>
    </source>
</evidence>
<keyword evidence="2" id="KW-0732">Signal</keyword>
<evidence type="ECO:0000313" key="4">
    <source>
        <dbReference type="Proteomes" id="UP000758155"/>
    </source>
</evidence>
<evidence type="ECO:0000256" key="2">
    <source>
        <dbReference type="SAM" id="SignalP"/>
    </source>
</evidence>
<feature type="region of interest" description="Disordered" evidence="1">
    <location>
        <begin position="137"/>
        <end position="198"/>
    </location>
</feature>
<evidence type="ECO:0000313" key="3">
    <source>
        <dbReference type="EMBL" id="KAF3032291.1"/>
    </source>
</evidence>
<feature type="compositionally biased region" description="Polar residues" evidence="1">
    <location>
        <begin position="137"/>
        <end position="146"/>
    </location>
</feature>
<organism evidence="3 4">
    <name type="scientific">Didymella heteroderae</name>
    <dbReference type="NCBI Taxonomy" id="1769908"/>
    <lineage>
        <taxon>Eukaryota</taxon>
        <taxon>Fungi</taxon>
        <taxon>Dikarya</taxon>
        <taxon>Ascomycota</taxon>
        <taxon>Pezizomycotina</taxon>
        <taxon>Dothideomycetes</taxon>
        <taxon>Pleosporomycetidae</taxon>
        <taxon>Pleosporales</taxon>
        <taxon>Pleosporineae</taxon>
        <taxon>Didymellaceae</taxon>
        <taxon>Didymella</taxon>
    </lineage>
</organism>
<sequence length="219" mass="21752">MRTSIVALSLLAASAAADKLAFQNLSFGAMLKRGDMILKRQGYTPETETCGRGETCEEACGLNSVECPSSDSTTLYCHLSNDGSKCCPDGSGNSCDAGYYCTSDSGGDTYCCPDGSDTAGCAQQYSLSVSLIRQTATPTPSATPLDSSVPAETPVSTSALRISSAGSTSTRTTAAGAGTTSRTSTAASSAPSQATGGAGKVVGAGVAVFVGALGVAGFV</sequence>
<feature type="signal peptide" evidence="2">
    <location>
        <begin position="1"/>
        <end position="17"/>
    </location>
</feature>
<name>A0A9P4WH32_9PLEO</name>
<proteinExistence type="predicted"/>
<protein>
    <submittedName>
        <fullName evidence="3">Uncharacterized protein</fullName>
    </submittedName>
</protein>